<protein>
    <submittedName>
        <fullName evidence="2">Uncharacterized protein</fullName>
    </submittedName>
</protein>
<feature type="transmembrane region" description="Helical" evidence="1">
    <location>
        <begin position="7"/>
        <end position="27"/>
    </location>
</feature>
<evidence type="ECO:0000256" key="1">
    <source>
        <dbReference type="SAM" id="Phobius"/>
    </source>
</evidence>
<feature type="transmembrane region" description="Helical" evidence="1">
    <location>
        <begin position="79"/>
        <end position="97"/>
    </location>
</feature>
<proteinExistence type="predicted"/>
<dbReference type="OrthoDB" id="5352400at2759"/>
<dbReference type="Proteomes" id="UP001152607">
    <property type="component" value="Unassembled WGS sequence"/>
</dbReference>
<reference evidence="2" key="1">
    <citation type="submission" date="2023-01" db="EMBL/GenBank/DDBJ databases">
        <authorList>
            <person name="Van Ghelder C."/>
            <person name="Rancurel C."/>
        </authorList>
    </citation>
    <scope>NUCLEOTIDE SEQUENCE</scope>
    <source>
        <strain evidence="2">CNCM I-4278</strain>
    </source>
</reference>
<sequence>MAPFIRLILLLATILELALAVVLVVLFTCAHKYDYNMVLWTAGGARGWNSDPALRVYDYANYRQPPPIPAIWDQSTPTTNFYIAGFTTLLWVIRLKINLSNSRGLDLCTVLTTNVLYDMLMIALWTSSISLQRAADFSDHEHLSVTPWYLAHECEEAARDAYTACRMAKASYQLSLFTAIWFGLRLMSTCIYAAFLYGMQMGSKEFGKGVFT</sequence>
<keyword evidence="1" id="KW-1133">Transmembrane helix</keyword>
<dbReference type="EMBL" id="CAOQHR010000011">
    <property type="protein sequence ID" value="CAI6341381.1"/>
    <property type="molecule type" value="Genomic_DNA"/>
</dbReference>
<keyword evidence="1" id="KW-0812">Transmembrane</keyword>
<feature type="transmembrane region" description="Helical" evidence="1">
    <location>
        <begin position="176"/>
        <end position="198"/>
    </location>
</feature>
<evidence type="ECO:0000313" key="2">
    <source>
        <dbReference type="EMBL" id="CAI6341381.1"/>
    </source>
</evidence>
<name>A0A9W4UUW4_9PLEO</name>
<accession>A0A9W4UUW4</accession>
<evidence type="ECO:0000313" key="3">
    <source>
        <dbReference type="Proteomes" id="UP001152607"/>
    </source>
</evidence>
<keyword evidence="1" id="KW-0472">Membrane</keyword>
<comment type="caution">
    <text evidence="2">The sequence shown here is derived from an EMBL/GenBank/DDBJ whole genome shotgun (WGS) entry which is preliminary data.</text>
</comment>
<gene>
    <name evidence="2" type="ORF">PDIGIT_LOCUS14578</name>
</gene>
<dbReference type="AlphaFoldDB" id="A0A9W4UUW4"/>
<keyword evidence="3" id="KW-1185">Reference proteome</keyword>
<organism evidence="2 3">
    <name type="scientific">Periconia digitata</name>
    <dbReference type="NCBI Taxonomy" id="1303443"/>
    <lineage>
        <taxon>Eukaryota</taxon>
        <taxon>Fungi</taxon>
        <taxon>Dikarya</taxon>
        <taxon>Ascomycota</taxon>
        <taxon>Pezizomycotina</taxon>
        <taxon>Dothideomycetes</taxon>
        <taxon>Pleosporomycetidae</taxon>
        <taxon>Pleosporales</taxon>
        <taxon>Massarineae</taxon>
        <taxon>Periconiaceae</taxon>
        <taxon>Periconia</taxon>
    </lineage>
</organism>